<evidence type="ECO:0000313" key="1">
    <source>
        <dbReference type="EMBL" id="BAA91332.1"/>
    </source>
</evidence>
<reference evidence="1" key="1">
    <citation type="submission" date="2000-02" db="EMBL/GenBank/DDBJ databases">
        <title>NEDO human cDNA sequencing project.</title>
        <authorList>
            <person name="Tanigami A."/>
            <person name="Fujiwara T."/>
            <person name="Ono T."/>
            <person name="Yamada K."/>
            <person name="Fujii Y."/>
            <person name="Ozaki K."/>
            <person name="Hirao M."/>
            <person name="Ohmori Y."/>
            <person name="Ota T."/>
            <person name="Suzuki Y."/>
            <person name="Obayashi M."/>
            <person name="Nishi T."/>
            <person name="Shibahara T."/>
            <person name="Tanaka T."/>
            <person name="Nakamura Y."/>
            <person name="Isogai T."/>
            <person name="Sugano S."/>
        </authorList>
    </citation>
    <scope>NUCLEOTIDE SEQUENCE</scope>
    <source>
        <tissue evidence="1">Ileal mucosa</tissue>
    </source>
</reference>
<organism evidence="1">
    <name type="scientific">Homo sapiens</name>
    <name type="common">Human</name>
    <dbReference type="NCBI Taxonomy" id="9606"/>
    <lineage>
        <taxon>Eukaryota</taxon>
        <taxon>Metazoa</taxon>
        <taxon>Chordata</taxon>
        <taxon>Craniata</taxon>
        <taxon>Vertebrata</taxon>
        <taxon>Euteleostomi</taxon>
        <taxon>Mammalia</taxon>
        <taxon>Eutheria</taxon>
        <taxon>Euarchontoglires</taxon>
        <taxon>Primates</taxon>
        <taxon>Haplorrhini</taxon>
        <taxon>Catarrhini</taxon>
        <taxon>Hominidae</taxon>
        <taxon>Homo</taxon>
    </lineage>
</organism>
<sequence length="126" mass="13762">MSQAQSLPSGSSWSRIEDSLNRCPLSAEDLAAPSQGAGAHRCCMLRVFYFNTHGVSRRLRFPWFHTCYLSSRCACPQPGRIGQKSFKVAVSGDLFLAPGQVLFGSVLSSLPPGESSHHIYWTPTAC</sequence>
<protein>
    <submittedName>
        <fullName evidence="1">cDNA FLJ20700 fis, clone KAIA2250</fullName>
    </submittedName>
</protein>
<dbReference type="EMBL" id="AK000707">
    <property type="protein sequence ID" value="BAA91332.1"/>
    <property type="molecule type" value="mRNA"/>
</dbReference>
<accession>Q9NWP7</accession>
<proteinExistence type="evidence at transcript level"/>
<dbReference type="AlphaFoldDB" id="Q9NWP7"/>
<name>Q9NWP7_HUMAN</name>